<dbReference type="Gene3D" id="1.25.40.20">
    <property type="entry name" value="Ankyrin repeat-containing domain"/>
    <property type="match status" value="2"/>
</dbReference>
<dbReference type="Proteomes" id="UP001295740">
    <property type="component" value="Unassembled WGS sequence"/>
</dbReference>
<evidence type="ECO:0000313" key="5">
    <source>
        <dbReference type="Proteomes" id="UP001295740"/>
    </source>
</evidence>
<keyword evidence="5" id="KW-1185">Reference proteome</keyword>
<dbReference type="SMART" id="SM00248">
    <property type="entry name" value="ANK"/>
    <property type="match status" value="4"/>
</dbReference>
<feature type="repeat" description="ANK" evidence="3">
    <location>
        <begin position="230"/>
        <end position="262"/>
    </location>
</feature>
<proteinExistence type="predicted"/>
<organism evidence="4 5">
    <name type="scientific">Anthostomella pinea</name>
    <dbReference type="NCBI Taxonomy" id="933095"/>
    <lineage>
        <taxon>Eukaryota</taxon>
        <taxon>Fungi</taxon>
        <taxon>Dikarya</taxon>
        <taxon>Ascomycota</taxon>
        <taxon>Pezizomycotina</taxon>
        <taxon>Sordariomycetes</taxon>
        <taxon>Xylariomycetidae</taxon>
        <taxon>Xylariales</taxon>
        <taxon>Xylariaceae</taxon>
        <taxon>Anthostomella</taxon>
    </lineage>
</organism>
<keyword evidence="1" id="KW-0677">Repeat</keyword>
<evidence type="ECO:0000313" key="4">
    <source>
        <dbReference type="EMBL" id="CAJ2503862.1"/>
    </source>
</evidence>
<dbReference type="PROSITE" id="PS50297">
    <property type="entry name" value="ANK_REP_REGION"/>
    <property type="match status" value="2"/>
</dbReference>
<dbReference type="InterPro" id="IPR036770">
    <property type="entry name" value="Ankyrin_rpt-contain_sf"/>
</dbReference>
<evidence type="ECO:0000256" key="2">
    <source>
        <dbReference type="ARBA" id="ARBA00023043"/>
    </source>
</evidence>
<evidence type="ECO:0000256" key="3">
    <source>
        <dbReference type="PROSITE-ProRule" id="PRU00023"/>
    </source>
</evidence>
<evidence type="ECO:0000256" key="1">
    <source>
        <dbReference type="ARBA" id="ARBA00022737"/>
    </source>
</evidence>
<dbReference type="EMBL" id="CAUWAG010000006">
    <property type="protein sequence ID" value="CAJ2503862.1"/>
    <property type="molecule type" value="Genomic_DNA"/>
</dbReference>
<dbReference type="AlphaFoldDB" id="A0AAI8VA50"/>
<dbReference type="Pfam" id="PF12796">
    <property type="entry name" value="Ank_2"/>
    <property type="match status" value="2"/>
</dbReference>
<comment type="caution">
    <text evidence="4">The sequence shown here is derived from an EMBL/GenBank/DDBJ whole genome shotgun (WGS) entry which is preliminary data.</text>
</comment>
<dbReference type="PROSITE" id="PS50088">
    <property type="entry name" value="ANK_REPEAT"/>
    <property type="match status" value="3"/>
</dbReference>
<keyword evidence="2 3" id="KW-0040">ANK repeat</keyword>
<accession>A0AAI8VA50</accession>
<name>A0AAI8VA50_9PEZI</name>
<feature type="repeat" description="ANK" evidence="3">
    <location>
        <begin position="157"/>
        <end position="189"/>
    </location>
</feature>
<protein>
    <submittedName>
        <fullName evidence="4">Uu.00g112560.m01.CDS01</fullName>
    </submittedName>
</protein>
<feature type="repeat" description="ANK" evidence="3">
    <location>
        <begin position="185"/>
        <end position="217"/>
    </location>
</feature>
<dbReference type="InterPro" id="IPR002110">
    <property type="entry name" value="Ankyrin_rpt"/>
</dbReference>
<dbReference type="SUPFAM" id="SSF48403">
    <property type="entry name" value="Ankyrin repeat"/>
    <property type="match status" value="1"/>
</dbReference>
<gene>
    <name evidence="4" type="ORF">KHLLAP_LOCUS4330</name>
</gene>
<dbReference type="PANTHER" id="PTHR24171:SF10">
    <property type="entry name" value="ANKYRIN REPEAT DOMAIN-CONTAINING PROTEIN 29-LIKE"/>
    <property type="match status" value="1"/>
</dbReference>
<dbReference type="PANTHER" id="PTHR24171">
    <property type="entry name" value="ANKYRIN REPEAT DOMAIN-CONTAINING PROTEIN 39-RELATED"/>
    <property type="match status" value="1"/>
</dbReference>
<sequence>MTETYDFIPPVVSASEANDMAELARVLEAWEAAEPRSPVKEENNYPLGPFPACIEPSTRAGKYRSSRFSLEAGSAHIAQYVLAGASAGTLTALENGCNEASDWNTKPFDVLLENGWYPDWRFGHMGDALIRPVSTRKLPLVKYLLDKGADPNRNLTLNRSPLELACVHADTEILSLLIAHGAETKDRSGLLLAAKEGKTDMIDVLLDAGAEIDALPNNRRVTERVEAEDDWGTALHGAVERNQVQCVQHLLAKGARRDVKNAVGLTPLELAEKKGLTECAELLAE</sequence>
<reference evidence="4" key="1">
    <citation type="submission" date="2023-10" db="EMBL/GenBank/DDBJ databases">
        <authorList>
            <person name="Hackl T."/>
        </authorList>
    </citation>
    <scope>NUCLEOTIDE SEQUENCE</scope>
</reference>